<comment type="caution">
    <text evidence="9">The sequence shown here is derived from an EMBL/GenBank/DDBJ whole genome shotgun (WGS) entry which is preliminary data.</text>
</comment>
<feature type="transmembrane region" description="Helical" evidence="8">
    <location>
        <begin position="231"/>
        <end position="252"/>
    </location>
</feature>
<keyword evidence="5 8" id="KW-0812">Transmembrane</keyword>
<dbReference type="Proteomes" id="UP000034894">
    <property type="component" value="Unassembled WGS sequence"/>
</dbReference>
<organism evidence="9 10">
    <name type="scientific">Candidatus Gottesmanbacteria bacterium GW2011_GWA2_43_14</name>
    <dbReference type="NCBI Taxonomy" id="1618443"/>
    <lineage>
        <taxon>Bacteria</taxon>
        <taxon>Candidatus Gottesmaniibacteriota</taxon>
    </lineage>
</organism>
<dbReference type="EMBL" id="LCFP01000003">
    <property type="protein sequence ID" value="KKS98207.1"/>
    <property type="molecule type" value="Genomic_DNA"/>
</dbReference>
<evidence type="ECO:0000313" key="9">
    <source>
        <dbReference type="EMBL" id="KKS98207.1"/>
    </source>
</evidence>
<feature type="transmembrane region" description="Helical" evidence="8">
    <location>
        <begin position="259"/>
        <end position="279"/>
    </location>
</feature>
<dbReference type="PANTHER" id="PTHR33908">
    <property type="entry name" value="MANNOSYLTRANSFERASE YKCB-RELATED"/>
    <property type="match status" value="1"/>
</dbReference>
<comment type="subcellular location">
    <subcellularLocation>
        <location evidence="1">Cell membrane</location>
        <topology evidence="1">Multi-pass membrane protein</topology>
    </subcellularLocation>
</comment>
<keyword evidence="7 8" id="KW-0472">Membrane</keyword>
<accession>A0A0G1DKW7</accession>
<evidence type="ECO:0000256" key="7">
    <source>
        <dbReference type="ARBA" id="ARBA00023136"/>
    </source>
</evidence>
<evidence type="ECO:0000313" key="10">
    <source>
        <dbReference type="Proteomes" id="UP000034894"/>
    </source>
</evidence>
<feature type="transmembrane region" description="Helical" evidence="8">
    <location>
        <begin position="178"/>
        <end position="200"/>
    </location>
</feature>
<gene>
    <name evidence="9" type="ORF">UV73_C0003G0149</name>
</gene>
<evidence type="ECO:0000256" key="1">
    <source>
        <dbReference type="ARBA" id="ARBA00004651"/>
    </source>
</evidence>
<dbReference type="GO" id="GO:0009103">
    <property type="term" value="P:lipopolysaccharide biosynthetic process"/>
    <property type="evidence" value="ECO:0007669"/>
    <property type="project" value="UniProtKB-ARBA"/>
</dbReference>
<evidence type="ECO:0000256" key="2">
    <source>
        <dbReference type="ARBA" id="ARBA00022475"/>
    </source>
</evidence>
<protein>
    <submittedName>
        <fullName evidence="9">Uncharacterized protein</fullName>
    </submittedName>
</protein>
<dbReference type="GO" id="GO:0016763">
    <property type="term" value="F:pentosyltransferase activity"/>
    <property type="evidence" value="ECO:0007669"/>
    <property type="project" value="TreeGrafter"/>
</dbReference>
<dbReference type="PATRIC" id="fig|1618443.3.peg.596"/>
<evidence type="ECO:0000256" key="8">
    <source>
        <dbReference type="SAM" id="Phobius"/>
    </source>
</evidence>
<evidence type="ECO:0000256" key="6">
    <source>
        <dbReference type="ARBA" id="ARBA00022989"/>
    </source>
</evidence>
<name>A0A0G1DKW7_9BACT</name>
<proteinExistence type="predicted"/>
<feature type="transmembrane region" description="Helical" evidence="8">
    <location>
        <begin position="95"/>
        <end position="114"/>
    </location>
</feature>
<keyword evidence="3" id="KW-0328">Glycosyltransferase</keyword>
<feature type="transmembrane region" description="Helical" evidence="8">
    <location>
        <begin position="68"/>
        <end position="89"/>
    </location>
</feature>
<keyword evidence="2" id="KW-1003">Cell membrane</keyword>
<dbReference type="InterPro" id="IPR050297">
    <property type="entry name" value="LipidA_mod_glycosyltrf_83"/>
</dbReference>
<feature type="transmembrane region" description="Helical" evidence="8">
    <location>
        <begin position="314"/>
        <end position="332"/>
    </location>
</feature>
<evidence type="ECO:0000256" key="4">
    <source>
        <dbReference type="ARBA" id="ARBA00022679"/>
    </source>
</evidence>
<feature type="transmembrane region" description="Helical" evidence="8">
    <location>
        <begin position="143"/>
        <end position="166"/>
    </location>
</feature>
<dbReference type="GO" id="GO:0005886">
    <property type="term" value="C:plasma membrane"/>
    <property type="evidence" value="ECO:0007669"/>
    <property type="project" value="UniProtKB-SubCell"/>
</dbReference>
<dbReference type="STRING" id="1618443.UV73_C0003G0149"/>
<dbReference type="AlphaFoldDB" id="A0A0G1DKW7"/>
<evidence type="ECO:0000256" key="3">
    <source>
        <dbReference type="ARBA" id="ARBA00022676"/>
    </source>
</evidence>
<dbReference type="PANTHER" id="PTHR33908:SF11">
    <property type="entry name" value="MEMBRANE PROTEIN"/>
    <property type="match status" value="1"/>
</dbReference>
<keyword evidence="6 8" id="KW-1133">Transmembrane helix</keyword>
<evidence type="ECO:0000256" key="5">
    <source>
        <dbReference type="ARBA" id="ARBA00022692"/>
    </source>
</evidence>
<keyword evidence="4" id="KW-0808">Transferase</keyword>
<sequence>MNAFLEFLTLHTPLFYFNQSVWRDEAFSYFMAKPNLVKIIITTAQDFNPPLYYLLLHLWIYLAGHSDLGLRLLSLIFHLIGSYFAYLIGKKITDRKFAVFIFLFYLVNPMLLYYAFEMRMYSLYALMSTAALYFFLFKNWRGYTISAVLGLYSHTFFLMLPLSLAVHDYVFRSRKKQLFLILKPLLYFLPWLPVVAVQFVKSKESWIYPVDWQLVRSSLGNLFTGYQGTPWYFWKYTFIISLGIIFLGFSGLRKNKKTAAMFILPVILPLFLILSYSMVKRPIYVNRYLIFITVCEIFAVSFGIFALKKKTRRYLLAVSLFALTVYFNFYIVPFRKKTDFKSALREINASIEESDYIYTETPIAYLETAYYSQVPDKTFVYNPQNTAIPNYIGVNVIFDDVSRFTFPASFARTYLVKDDASFGIVVSD</sequence>
<reference evidence="9 10" key="1">
    <citation type="journal article" date="2015" name="Nature">
        <title>rRNA introns, odd ribosomes, and small enigmatic genomes across a large radiation of phyla.</title>
        <authorList>
            <person name="Brown C.T."/>
            <person name="Hug L.A."/>
            <person name="Thomas B.C."/>
            <person name="Sharon I."/>
            <person name="Castelle C.J."/>
            <person name="Singh A."/>
            <person name="Wilkins M.J."/>
            <person name="Williams K.H."/>
            <person name="Banfield J.F."/>
        </authorList>
    </citation>
    <scope>NUCLEOTIDE SEQUENCE [LARGE SCALE GENOMIC DNA]</scope>
</reference>
<feature type="transmembrane region" description="Helical" evidence="8">
    <location>
        <begin position="285"/>
        <end position="307"/>
    </location>
</feature>